<gene>
    <name evidence="1" type="ORF">METZ01_LOCUS114404</name>
</gene>
<organism evidence="1">
    <name type="scientific">marine metagenome</name>
    <dbReference type="NCBI Taxonomy" id="408172"/>
    <lineage>
        <taxon>unclassified sequences</taxon>
        <taxon>metagenomes</taxon>
        <taxon>ecological metagenomes</taxon>
    </lineage>
</organism>
<dbReference type="EMBL" id="UINC01014434">
    <property type="protein sequence ID" value="SVA61550.1"/>
    <property type="molecule type" value="Genomic_DNA"/>
</dbReference>
<protein>
    <submittedName>
        <fullName evidence="1">Uncharacterized protein</fullName>
    </submittedName>
</protein>
<sequence length="149" mass="17370">MATKLLVKDILAAIDLNAKNVWRELSDDERKQVSFWLLNRYASSVKGSREKTELALFKTNEYYNKNWNVLGGTKHNNLQWQLLCVSGNTGKIEYHEWIGLKQKNNPNNKEIKLLQKLYPNMKLDEIELLANISTKKEIKQLVEDHGINE</sequence>
<proteinExistence type="predicted"/>
<evidence type="ECO:0000313" key="1">
    <source>
        <dbReference type="EMBL" id="SVA61550.1"/>
    </source>
</evidence>
<dbReference type="AlphaFoldDB" id="A0A381XAB4"/>
<reference evidence="1" key="1">
    <citation type="submission" date="2018-05" db="EMBL/GenBank/DDBJ databases">
        <authorList>
            <person name="Lanie J.A."/>
            <person name="Ng W.-L."/>
            <person name="Kazmierczak K.M."/>
            <person name="Andrzejewski T.M."/>
            <person name="Davidsen T.M."/>
            <person name="Wayne K.J."/>
            <person name="Tettelin H."/>
            <person name="Glass J.I."/>
            <person name="Rusch D."/>
            <person name="Podicherti R."/>
            <person name="Tsui H.-C.T."/>
            <person name="Winkler M.E."/>
        </authorList>
    </citation>
    <scope>NUCLEOTIDE SEQUENCE</scope>
</reference>
<accession>A0A381XAB4</accession>
<name>A0A381XAB4_9ZZZZ</name>